<dbReference type="Pfam" id="PF01322">
    <property type="entry name" value="Cytochrom_C_2"/>
    <property type="match status" value="1"/>
</dbReference>
<dbReference type="InterPro" id="IPR015984">
    <property type="entry name" value="Cyt_c_prime_subgr"/>
</dbReference>
<protein>
    <submittedName>
        <fullName evidence="2">Cytochrome c</fullName>
    </submittedName>
</protein>
<dbReference type="EMBL" id="QFYQ01000001">
    <property type="protein sequence ID" value="RAK55845.1"/>
    <property type="molecule type" value="Genomic_DNA"/>
</dbReference>
<dbReference type="RefSeq" id="WP_111529593.1">
    <property type="nucleotide sequence ID" value="NZ_JBHRSG010000003.1"/>
</dbReference>
<dbReference type="InterPro" id="IPR002321">
    <property type="entry name" value="Cyt_c_II"/>
</dbReference>
<dbReference type="Gene3D" id="1.20.120.10">
    <property type="entry name" value="Cytochrome c/b562"/>
    <property type="match status" value="1"/>
</dbReference>
<dbReference type="PROSITE" id="PS51009">
    <property type="entry name" value="CYTCII"/>
    <property type="match status" value="1"/>
</dbReference>
<comment type="caution">
    <text evidence="2">The sequence shown here is derived from an EMBL/GenBank/DDBJ whole genome shotgun (WGS) entry which is preliminary data.</text>
</comment>
<keyword evidence="3" id="KW-1185">Reference proteome</keyword>
<evidence type="ECO:0000313" key="2">
    <source>
        <dbReference type="EMBL" id="RAK55845.1"/>
    </source>
</evidence>
<dbReference type="GO" id="GO:0022900">
    <property type="term" value="P:electron transport chain"/>
    <property type="evidence" value="ECO:0007669"/>
    <property type="project" value="InterPro"/>
</dbReference>
<proteinExistence type="predicted"/>
<feature type="signal peptide" evidence="1">
    <location>
        <begin position="1"/>
        <end position="25"/>
    </location>
</feature>
<organism evidence="2 3">
    <name type="scientific">Phenylobacterium soli</name>
    <dbReference type="NCBI Taxonomy" id="2170551"/>
    <lineage>
        <taxon>Bacteria</taxon>
        <taxon>Pseudomonadati</taxon>
        <taxon>Pseudomonadota</taxon>
        <taxon>Alphaproteobacteria</taxon>
        <taxon>Caulobacterales</taxon>
        <taxon>Caulobacteraceae</taxon>
        <taxon>Phenylobacterium</taxon>
    </lineage>
</organism>
<dbReference type="AlphaFoldDB" id="A0A328AND5"/>
<gene>
    <name evidence="2" type="ORF">DJ017_15675</name>
</gene>
<accession>A0A328AND5</accession>
<reference evidence="3" key="1">
    <citation type="submission" date="2018-05" db="EMBL/GenBank/DDBJ databases">
        <authorList>
            <person name="Li X."/>
        </authorList>
    </citation>
    <scope>NUCLEOTIDE SEQUENCE [LARGE SCALE GENOMIC DNA]</scope>
    <source>
        <strain evidence="3">LX32</strain>
    </source>
</reference>
<dbReference type="GO" id="GO:0005506">
    <property type="term" value="F:iron ion binding"/>
    <property type="evidence" value="ECO:0007669"/>
    <property type="project" value="InterPro"/>
</dbReference>
<evidence type="ECO:0000256" key="1">
    <source>
        <dbReference type="SAM" id="SignalP"/>
    </source>
</evidence>
<dbReference type="Proteomes" id="UP000249254">
    <property type="component" value="Unassembled WGS sequence"/>
</dbReference>
<name>A0A328AND5_9CAUL</name>
<dbReference type="GO" id="GO:0020037">
    <property type="term" value="F:heme binding"/>
    <property type="evidence" value="ECO:0007669"/>
    <property type="project" value="InterPro"/>
</dbReference>
<sequence>MAKIRLGAVVALAVGMGVAAGGAFAHEHMGAMPKTPMGKAAYARHQNFKAQGAAFKAILDEIKKDSPDKAVIATNSAKLKGLAGQLPTWFPKGSGAESGMKTDAKPEVWSDPAGFAAAANRLQVESSKLDQLARAGDIAGVKGEVRAVGGACKNCHDKYRVPEQH</sequence>
<feature type="chain" id="PRO_5016335405" evidence="1">
    <location>
        <begin position="26"/>
        <end position="165"/>
    </location>
</feature>
<dbReference type="OrthoDB" id="7596534at2"/>
<dbReference type="InterPro" id="IPR010980">
    <property type="entry name" value="Cyt_c/b562"/>
</dbReference>
<dbReference type="SUPFAM" id="SSF47175">
    <property type="entry name" value="Cytochromes"/>
    <property type="match status" value="1"/>
</dbReference>
<dbReference type="PRINTS" id="PR00608">
    <property type="entry name" value="CYTCHROMECII"/>
</dbReference>
<keyword evidence="1" id="KW-0732">Signal</keyword>
<dbReference type="GO" id="GO:0009055">
    <property type="term" value="F:electron transfer activity"/>
    <property type="evidence" value="ECO:0007669"/>
    <property type="project" value="InterPro"/>
</dbReference>
<evidence type="ECO:0000313" key="3">
    <source>
        <dbReference type="Proteomes" id="UP000249254"/>
    </source>
</evidence>